<evidence type="ECO:0008006" key="6">
    <source>
        <dbReference type="Google" id="ProtNLM"/>
    </source>
</evidence>
<dbReference type="Pfam" id="PF17172">
    <property type="entry name" value="GST_N_4"/>
    <property type="match status" value="1"/>
</dbReference>
<dbReference type="SUPFAM" id="SSF47616">
    <property type="entry name" value="GST C-terminal domain-like"/>
    <property type="match status" value="1"/>
</dbReference>
<organism evidence="5">
    <name type="scientific">Arion vulgaris</name>
    <dbReference type="NCBI Taxonomy" id="1028688"/>
    <lineage>
        <taxon>Eukaryota</taxon>
        <taxon>Metazoa</taxon>
        <taxon>Spiralia</taxon>
        <taxon>Lophotrochozoa</taxon>
        <taxon>Mollusca</taxon>
        <taxon>Gastropoda</taxon>
        <taxon>Heterobranchia</taxon>
        <taxon>Euthyneura</taxon>
        <taxon>Panpulmonata</taxon>
        <taxon>Eupulmonata</taxon>
        <taxon>Stylommatophora</taxon>
        <taxon>Helicina</taxon>
        <taxon>Arionoidea</taxon>
        <taxon>Arionidae</taxon>
        <taxon>Arion</taxon>
    </lineage>
</organism>
<comment type="similarity">
    <text evidence="1">Belongs to the FAX family.</text>
</comment>
<dbReference type="InterPro" id="IPR012336">
    <property type="entry name" value="Thioredoxin-like_fold"/>
</dbReference>
<evidence type="ECO:0000259" key="4">
    <source>
        <dbReference type="Pfam" id="PF17172"/>
    </source>
</evidence>
<proteinExistence type="inferred from homology"/>
<gene>
    <name evidence="5" type="primary">ORF112935</name>
</gene>
<feature type="domain" description="Thioredoxin-like fold" evidence="4">
    <location>
        <begin position="82"/>
        <end position="175"/>
    </location>
</feature>
<name>A0A0B7AGE8_9EUPU</name>
<dbReference type="InterPro" id="IPR033468">
    <property type="entry name" value="Metaxin_GST"/>
</dbReference>
<dbReference type="PANTHER" id="PTHR12289">
    <property type="entry name" value="METAXIN RELATED"/>
    <property type="match status" value="1"/>
</dbReference>
<dbReference type="InterPro" id="IPR026928">
    <property type="entry name" value="FAX/IsoI-like"/>
</dbReference>
<dbReference type="Pfam" id="PF17171">
    <property type="entry name" value="GST_C_6"/>
    <property type="match status" value="1"/>
</dbReference>
<keyword evidence="2" id="KW-0472">Membrane</keyword>
<sequence length="305" mass="35374">RARLWSNKGQQLLSTNMSDIMYASYVYLLYGTAGVVTSIVSLWLIIQKLKSKFRPPPIAPFPPDTVQLFQFNRGPYCPSFSPFPMKLETYLRMAKIPYQNDFGSHFSKKGKIPWIRYNGEDVADTAFCIDFLNKKLDIDLDKHLSYEEQAVSWAFKRMLNEGLYWVAVYYRWVTDGGFRMAQLCFGNTIVIKYIVRPMMVKQCYSQGLGRHSPEEIKTIALADLQAIETFLGNKKFLMGNEPSEVDCSLFGFMAQFYWQLKDGVAEKFIPDHCPKIVQYCERMKARFWPDWDECITHGGTKIPTK</sequence>
<dbReference type="PANTHER" id="PTHR12289:SF41">
    <property type="entry name" value="FAILED AXON CONNECTIONS-RELATED"/>
    <property type="match status" value="1"/>
</dbReference>
<evidence type="ECO:0000259" key="3">
    <source>
        <dbReference type="Pfam" id="PF17171"/>
    </source>
</evidence>
<feature type="domain" description="Metaxin glutathione S-transferase" evidence="3">
    <location>
        <begin position="222"/>
        <end position="283"/>
    </location>
</feature>
<feature type="transmembrane region" description="Helical" evidence="2">
    <location>
        <begin position="20"/>
        <end position="46"/>
    </location>
</feature>
<dbReference type="InterPro" id="IPR036282">
    <property type="entry name" value="Glutathione-S-Trfase_C_sf"/>
</dbReference>
<dbReference type="InterPro" id="IPR050931">
    <property type="entry name" value="Mito_Protein_Transport_Metaxin"/>
</dbReference>
<evidence type="ECO:0000313" key="5">
    <source>
        <dbReference type="EMBL" id="CEK78970.1"/>
    </source>
</evidence>
<evidence type="ECO:0000256" key="2">
    <source>
        <dbReference type="SAM" id="Phobius"/>
    </source>
</evidence>
<dbReference type="EMBL" id="HACG01032105">
    <property type="protein sequence ID" value="CEK78970.1"/>
    <property type="molecule type" value="Transcribed_RNA"/>
</dbReference>
<reference evidence="5" key="1">
    <citation type="submission" date="2014-12" db="EMBL/GenBank/DDBJ databases">
        <title>Insight into the proteome of Arion vulgaris.</title>
        <authorList>
            <person name="Aradska J."/>
            <person name="Bulat T."/>
            <person name="Smidak R."/>
            <person name="Sarate P."/>
            <person name="Gangsoo J."/>
            <person name="Sialana F."/>
            <person name="Bilban M."/>
            <person name="Lubec G."/>
        </authorList>
    </citation>
    <scope>NUCLEOTIDE SEQUENCE</scope>
    <source>
        <tissue evidence="5">Skin</tissue>
    </source>
</reference>
<dbReference type="Gene3D" id="1.20.1050.10">
    <property type="match status" value="1"/>
</dbReference>
<dbReference type="SFLD" id="SFLDG01200">
    <property type="entry name" value="SUF1.1"/>
    <property type="match status" value="1"/>
</dbReference>
<dbReference type="AlphaFoldDB" id="A0A0B7AGE8"/>
<dbReference type="CDD" id="cd03193">
    <property type="entry name" value="GST_C_Metaxin"/>
    <property type="match status" value="1"/>
</dbReference>
<dbReference type="InterPro" id="IPR040079">
    <property type="entry name" value="Glutathione_S-Trfase"/>
</dbReference>
<evidence type="ECO:0000256" key="1">
    <source>
        <dbReference type="ARBA" id="ARBA00006475"/>
    </source>
</evidence>
<dbReference type="SFLD" id="SFLDS00019">
    <property type="entry name" value="Glutathione_Transferase_(cytos"/>
    <property type="match status" value="1"/>
</dbReference>
<dbReference type="SFLD" id="SFLDG01180">
    <property type="entry name" value="SUF1"/>
    <property type="match status" value="1"/>
</dbReference>
<keyword evidence="2" id="KW-1133">Transmembrane helix</keyword>
<feature type="non-terminal residue" evidence="5">
    <location>
        <position position="1"/>
    </location>
</feature>
<dbReference type="GO" id="GO:0005737">
    <property type="term" value="C:cytoplasm"/>
    <property type="evidence" value="ECO:0007669"/>
    <property type="project" value="TreeGrafter"/>
</dbReference>
<dbReference type="SUPFAM" id="SSF52833">
    <property type="entry name" value="Thioredoxin-like"/>
    <property type="match status" value="1"/>
</dbReference>
<protein>
    <recommendedName>
        <fullName evidence="6">GST C-terminal domain-containing protein</fullName>
    </recommendedName>
</protein>
<dbReference type="InterPro" id="IPR036249">
    <property type="entry name" value="Thioredoxin-like_sf"/>
</dbReference>
<keyword evidence="2" id="KW-0812">Transmembrane</keyword>
<accession>A0A0B7AGE8</accession>